<dbReference type="EMBL" id="MAKX01000024">
    <property type="protein sequence ID" value="OCK42295.1"/>
    <property type="molecule type" value="Genomic_DNA"/>
</dbReference>
<keyword evidence="4" id="KW-0963">Cytoplasm</keyword>
<dbReference type="GO" id="GO:0061710">
    <property type="term" value="F:L-threonylcarbamoyladenylate synthase"/>
    <property type="evidence" value="ECO:0007669"/>
    <property type="project" value="UniProtKB-EC"/>
</dbReference>
<keyword evidence="8" id="KW-0547">Nucleotide-binding</keyword>
<gene>
    <name evidence="13" type="ORF">BA195_11770</name>
</gene>
<dbReference type="Proteomes" id="UP000093186">
    <property type="component" value="Unassembled WGS sequence"/>
</dbReference>
<dbReference type="PANTHER" id="PTHR17490">
    <property type="entry name" value="SUA5"/>
    <property type="match status" value="1"/>
</dbReference>
<evidence type="ECO:0000259" key="12">
    <source>
        <dbReference type="PROSITE" id="PS51163"/>
    </source>
</evidence>
<dbReference type="GO" id="GO:0006450">
    <property type="term" value="P:regulation of translational fidelity"/>
    <property type="evidence" value="ECO:0007669"/>
    <property type="project" value="TreeGrafter"/>
</dbReference>
<dbReference type="NCBIfam" id="TIGR00057">
    <property type="entry name" value="L-threonylcarbamoyladenylate synthase"/>
    <property type="match status" value="1"/>
</dbReference>
<comment type="catalytic activity">
    <reaction evidence="11">
        <text>L-threonine + hydrogencarbonate + ATP = L-threonylcarbamoyladenylate + diphosphate + H2O</text>
        <dbReference type="Rhea" id="RHEA:36407"/>
        <dbReference type="ChEBI" id="CHEBI:15377"/>
        <dbReference type="ChEBI" id="CHEBI:17544"/>
        <dbReference type="ChEBI" id="CHEBI:30616"/>
        <dbReference type="ChEBI" id="CHEBI:33019"/>
        <dbReference type="ChEBI" id="CHEBI:57926"/>
        <dbReference type="ChEBI" id="CHEBI:73682"/>
        <dbReference type="EC" id="2.7.7.87"/>
    </reaction>
</comment>
<dbReference type="SUPFAM" id="SSF55821">
    <property type="entry name" value="YrdC/RibB"/>
    <property type="match status" value="1"/>
</dbReference>
<dbReference type="Gene3D" id="3.90.870.10">
    <property type="entry name" value="DHBP synthase"/>
    <property type="match status" value="1"/>
</dbReference>
<comment type="subcellular location">
    <subcellularLocation>
        <location evidence="1">Cytoplasm</location>
    </subcellularLocation>
</comment>
<evidence type="ECO:0000256" key="5">
    <source>
        <dbReference type="ARBA" id="ARBA00022679"/>
    </source>
</evidence>
<feature type="domain" description="YrdC-like" evidence="12">
    <location>
        <begin position="1"/>
        <end position="182"/>
    </location>
</feature>
<evidence type="ECO:0000256" key="6">
    <source>
        <dbReference type="ARBA" id="ARBA00022694"/>
    </source>
</evidence>
<dbReference type="STRING" id="447689.BA195_11770"/>
<dbReference type="GO" id="GO:0008033">
    <property type="term" value="P:tRNA processing"/>
    <property type="evidence" value="ECO:0007669"/>
    <property type="project" value="UniProtKB-KW"/>
</dbReference>
<dbReference type="InterPro" id="IPR006070">
    <property type="entry name" value="Sua5-like_dom"/>
</dbReference>
<evidence type="ECO:0000256" key="9">
    <source>
        <dbReference type="ARBA" id="ARBA00022840"/>
    </source>
</evidence>
<sequence>MFKNILKKLNAGKIILYPTDTVWGIGCDATNEAAVKNIYQLKEREESKSLIILVSSIDMLKEYVLEIPDEAIKILNRFKKPTTIIYNNPIRLAKNTIASDNSIAIRIPKDEFCIEMIERFGKPIVSTSANVSGEPTPKSFSEISKAILNNVDYTVPLHQNRINKKSSTILKIEDDQIKVIRE</sequence>
<evidence type="ECO:0000256" key="7">
    <source>
        <dbReference type="ARBA" id="ARBA00022695"/>
    </source>
</evidence>
<comment type="similarity">
    <text evidence="2">Belongs to the SUA5 family.</text>
</comment>
<protein>
    <recommendedName>
        <fullName evidence="10">L-threonylcarbamoyladenylate synthase</fullName>
        <ecNumber evidence="3">2.7.7.87</ecNumber>
    </recommendedName>
    <alternativeName>
        <fullName evidence="10">L-threonylcarbamoyladenylate synthase</fullName>
    </alternativeName>
</protein>
<evidence type="ECO:0000256" key="4">
    <source>
        <dbReference type="ARBA" id="ARBA00022490"/>
    </source>
</evidence>
<evidence type="ECO:0000256" key="10">
    <source>
        <dbReference type="ARBA" id="ARBA00029774"/>
    </source>
</evidence>
<evidence type="ECO:0000256" key="3">
    <source>
        <dbReference type="ARBA" id="ARBA00012584"/>
    </source>
</evidence>
<evidence type="ECO:0000313" key="14">
    <source>
        <dbReference type="Proteomes" id="UP000093186"/>
    </source>
</evidence>
<keyword evidence="14" id="KW-1185">Reference proteome</keyword>
<accession>A0A1B9XXM1</accession>
<keyword evidence="9" id="KW-0067">ATP-binding</keyword>
<evidence type="ECO:0000313" key="13">
    <source>
        <dbReference type="EMBL" id="OCK42295.1"/>
    </source>
</evidence>
<proteinExistence type="inferred from homology"/>
<keyword evidence="6" id="KW-0819">tRNA processing</keyword>
<dbReference type="PROSITE" id="PS51163">
    <property type="entry name" value="YRDC"/>
    <property type="match status" value="1"/>
</dbReference>
<dbReference type="AlphaFoldDB" id="A0A1B9XXM1"/>
<dbReference type="OrthoDB" id="9814580at2"/>
<dbReference type="Pfam" id="PF01300">
    <property type="entry name" value="Sua5_yciO_yrdC"/>
    <property type="match status" value="1"/>
</dbReference>
<dbReference type="EC" id="2.7.7.87" evidence="3"/>
<evidence type="ECO:0000256" key="8">
    <source>
        <dbReference type="ARBA" id="ARBA00022741"/>
    </source>
</evidence>
<dbReference type="GO" id="GO:0005737">
    <property type="term" value="C:cytoplasm"/>
    <property type="evidence" value="ECO:0007669"/>
    <property type="project" value="UniProtKB-SubCell"/>
</dbReference>
<comment type="caution">
    <text evidence="13">The sequence shown here is derived from an EMBL/GenBank/DDBJ whole genome shotgun (WGS) entry which is preliminary data.</text>
</comment>
<evidence type="ECO:0000256" key="11">
    <source>
        <dbReference type="ARBA" id="ARBA00048366"/>
    </source>
</evidence>
<dbReference type="GO" id="GO:0000049">
    <property type="term" value="F:tRNA binding"/>
    <property type="evidence" value="ECO:0007669"/>
    <property type="project" value="TreeGrafter"/>
</dbReference>
<evidence type="ECO:0000256" key="1">
    <source>
        <dbReference type="ARBA" id="ARBA00004496"/>
    </source>
</evidence>
<dbReference type="InterPro" id="IPR050156">
    <property type="entry name" value="TC-AMP_synthase_SUA5"/>
</dbReference>
<keyword evidence="5" id="KW-0808">Transferase</keyword>
<evidence type="ECO:0000256" key="2">
    <source>
        <dbReference type="ARBA" id="ARBA00007663"/>
    </source>
</evidence>
<organism evidence="13 14">
    <name type="scientific">Tenacibaculum soleae</name>
    <dbReference type="NCBI Taxonomy" id="447689"/>
    <lineage>
        <taxon>Bacteria</taxon>
        <taxon>Pseudomonadati</taxon>
        <taxon>Bacteroidota</taxon>
        <taxon>Flavobacteriia</taxon>
        <taxon>Flavobacteriales</taxon>
        <taxon>Flavobacteriaceae</taxon>
        <taxon>Tenacibaculum</taxon>
    </lineage>
</organism>
<dbReference type="GO" id="GO:0005524">
    <property type="term" value="F:ATP binding"/>
    <property type="evidence" value="ECO:0007669"/>
    <property type="project" value="UniProtKB-KW"/>
</dbReference>
<reference evidence="13 14" key="1">
    <citation type="submission" date="2016-06" db="EMBL/GenBank/DDBJ databases">
        <title>Draft Genome Sequence of Tenacibaculum soleae UCD-KL19.</title>
        <authorList>
            <person name="Eisen J.A."/>
            <person name="Coil D.A."/>
            <person name="Lujan K.M."/>
        </authorList>
    </citation>
    <scope>NUCLEOTIDE SEQUENCE [LARGE SCALE GENOMIC DNA]</scope>
    <source>
        <strain evidence="13 14">UCD-KL19</strain>
    </source>
</reference>
<dbReference type="InterPro" id="IPR017945">
    <property type="entry name" value="DHBP_synth_RibB-like_a/b_dom"/>
</dbReference>
<dbReference type="RefSeq" id="WP_068705796.1">
    <property type="nucleotide sequence ID" value="NZ_JAUOSW010000003.1"/>
</dbReference>
<dbReference type="PANTHER" id="PTHR17490:SF16">
    <property type="entry name" value="THREONYLCARBAMOYL-AMP SYNTHASE"/>
    <property type="match status" value="1"/>
</dbReference>
<dbReference type="GO" id="GO:0003725">
    <property type="term" value="F:double-stranded RNA binding"/>
    <property type="evidence" value="ECO:0007669"/>
    <property type="project" value="InterPro"/>
</dbReference>
<name>A0A1B9XXM1_9FLAO</name>
<keyword evidence="7" id="KW-0548">Nucleotidyltransferase</keyword>